<feature type="compositionally biased region" description="Low complexity" evidence="8">
    <location>
        <begin position="471"/>
        <end position="485"/>
    </location>
</feature>
<dbReference type="CDD" id="cd01796">
    <property type="entry name" value="Ubl_Ddi1_like"/>
    <property type="match status" value="1"/>
</dbReference>
<organism evidence="11 12">
    <name type="scientific">Besnoitia besnoiti</name>
    <name type="common">Apicomplexan protozoan</name>
    <dbReference type="NCBI Taxonomy" id="94643"/>
    <lineage>
        <taxon>Eukaryota</taxon>
        <taxon>Sar</taxon>
        <taxon>Alveolata</taxon>
        <taxon>Apicomplexa</taxon>
        <taxon>Conoidasida</taxon>
        <taxon>Coccidia</taxon>
        <taxon>Eucoccidiorida</taxon>
        <taxon>Eimeriorina</taxon>
        <taxon>Sarcocystidae</taxon>
        <taxon>Besnoitia</taxon>
    </lineage>
</organism>
<feature type="domain" description="UBA" evidence="9">
    <location>
        <begin position="491"/>
        <end position="531"/>
    </location>
</feature>
<keyword evidence="3" id="KW-0963">Cytoplasm</keyword>
<dbReference type="AlphaFoldDB" id="A0A2A9MJ81"/>
<dbReference type="OrthoDB" id="1047367at2759"/>
<dbReference type="InterPro" id="IPR029071">
    <property type="entry name" value="Ubiquitin-like_domsf"/>
</dbReference>
<sequence length="540" mass="57168">MQISIAVDETGVVFSLEVSNSTSLEDLRALIEAESQIPVSEQRLLLDMKPVSASAATVAAAGIPDGSMLLVLRRASSSAASTGAGPVAAGPVAAGSVAAGSGSTGAVVPPVSAPSSRRDRAGAGGRAANLQSLFDFSNIVVKDGRATTNARPREAAGATSSSRAVSRRTEAQPAQAAAGAPSSGETGDRDRPPMSDEEYLRQQAQTLINVCSAQEATLGVLALENPPLGACLREAVKEAKEGLGGKEKFDKLVEHLKKQLEERRKAEEARLQQLNSALSDPLSASVQEFMMEQIREKQVEDNYLLAQEHLPEAFGSVYMLFIDIEVNGVPIKAFVDSGAQSTFMSYACAEKCSLLRLMDTRYRGVAQGVGKTEIVGKIHLATLKLGQRFFPSSFTVLQDNKVEFLFGLDLLRRYQCCIDLKKNVLRIDDDEVPFLSEKDITKGMFGRADTPTNLGSPTAGESGEERKEGDAAAPAPSQAPARQSSTTSLAPEDEAKVQQLVDLGFLRTDAVDALAQAGGNVEAAAAFLFHQQQAVQGSLS</sequence>
<comment type="subcellular location">
    <subcellularLocation>
        <location evidence="1">Cytoplasm</location>
    </subcellularLocation>
</comment>
<feature type="region of interest" description="Disordered" evidence="8">
    <location>
        <begin position="95"/>
        <end position="124"/>
    </location>
</feature>
<accession>A0A2A9MJ81</accession>
<keyword evidence="5" id="KW-0064">Aspartyl protease</keyword>
<keyword evidence="4" id="KW-0645">Protease</keyword>
<feature type="compositionally biased region" description="Low complexity" evidence="8">
    <location>
        <begin position="155"/>
        <end position="164"/>
    </location>
</feature>
<dbReference type="SUPFAM" id="SSF54236">
    <property type="entry name" value="Ubiquitin-like"/>
    <property type="match status" value="1"/>
</dbReference>
<dbReference type="STRING" id="94643.A0A2A9MJ81"/>
<evidence type="ECO:0000313" key="12">
    <source>
        <dbReference type="Proteomes" id="UP000224006"/>
    </source>
</evidence>
<dbReference type="GO" id="GO:0006508">
    <property type="term" value="P:proteolysis"/>
    <property type="evidence" value="ECO:0007669"/>
    <property type="project" value="UniProtKB-KW"/>
</dbReference>
<dbReference type="InterPro" id="IPR019103">
    <property type="entry name" value="Peptidase_aspartic_DDI1-type"/>
</dbReference>
<protein>
    <submittedName>
        <fullName evidence="11">Ubiquitin family protein</fullName>
    </submittedName>
</protein>
<dbReference type="SUPFAM" id="SSF50630">
    <property type="entry name" value="Acid proteases"/>
    <property type="match status" value="1"/>
</dbReference>
<evidence type="ECO:0000256" key="2">
    <source>
        <dbReference type="ARBA" id="ARBA00009136"/>
    </source>
</evidence>
<dbReference type="GeneID" id="40310606"/>
<dbReference type="EMBL" id="NWUJ01000004">
    <property type="protein sequence ID" value="PFH36026.1"/>
    <property type="molecule type" value="Genomic_DNA"/>
</dbReference>
<evidence type="ECO:0000313" key="11">
    <source>
        <dbReference type="EMBL" id="PFH36026.1"/>
    </source>
</evidence>
<dbReference type="InterPro" id="IPR000626">
    <property type="entry name" value="Ubiquitin-like_dom"/>
</dbReference>
<evidence type="ECO:0000259" key="10">
    <source>
        <dbReference type="PROSITE" id="PS50053"/>
    </source>
</evidence>
<dbReference type="KEGG" id="bbes:BESB_056770"/>
<dbReference type="VEuPathDB" id="ToxoDB:BESB_056770"/>
<feature type="compositionally biased region" description="Low complexity" evidence="8">
    <location>
        <begin position="95"/>
        <end position="108"/>
    </location>
</feature>
<dbReference type="RefSeq" id="XP_029220035.1">
    <property type="nucleotide sequence ID" value="XM_029364112.1"/>
</dbReference>
<dbReference type="PANTHER" id="PTHR15397:SF3">
    <property type="entry name" value="DNA DAMAGE INDUCIBLE 1 HOMOLOG 2"/>
    <property type="match status" value="1"/>
</dbReference>
<dbReference type="InterPro" id="IPR021109">
    <property type="entry name" value="Peptidase_aspartic_dom_sf"/>
</dbReference>
<dbReference type="PROSITE" id="PS50030">
    <property type="entry name" value="UBA"/>
    <property type="match status" value="1"/>
</dbReference>
<reference evidence="11 12" key="1">
    <citation type="submission" date="2017-09" db="EMBL/GenBank/DDBJ databases">
        <title>Genome sequencing of Besnoitia besnoiti strain Bb-Ger1.</title>
        <authorList>
            <person name="Schares G."/>
            <person name="Venepally P."/>
            <person name="Lorenzi H.A."/>
        </authorList>
    </citation>
    <scope>NUCLEOTIDE SEQUENCE [LARGE SCALE GENOMIC DNA]</scope>
    <source>
        <strain evidence="11 12">Bb-Ger1</strain>
    </source>
</reference>
<evidence type="ECO:0000256" key="5">
    <source>
        <dbReference type="ARBA" id="ARBA00022750"/>
    </source>
</evidence>
<evidence type="ECO:0000259" key="9">
    <source>
        <dbReference type="PROSITE" id="PS50030"/>
    </source>
</evidence>
<gene>
    <name evidence="11" type="ORF">BESB_056770</name>
</gene>
<evidence type="ECO:0000256" key="8">
    <source>
        <dbReference type="SAM" id="MobiDB-lite"/>
    </source>
</evidence>
<dbReference type="Pfam" id="PF00627">
    <property type="entry name" value="UBA"/>
    <property type="match status" value="1"/>
</dbReference>
<dbReference type="InterPro" id="IPR009060">
    <property type="entry name" value="UBA-like_sf"/>
</dbReference>
<proteinExistence type="inferred from homology"/>
<comment type="similarity">
    <text evidence="2">Belongs to the DDI1 family.</text>
</comment>
<keyword evidence="12" id="KW-1185">Reference proteome</keyword>
<dbReference type="GO" id="GO:0005737">
    <property type="term" value="C:cytoplasm"/>
    <property type="evidence" value="ECO:0007669"/>
    <property type="project" value="UniProtKB-SubCell"/>
</dbReference>
<dbReference type="PROSITE" id="PS50053">
    <property type="entry name" value="UBIQUITIN_2"/>
    <property type="match status" value="1"/>
</dbReference>
<dbReference type="SMART" id="SM00213">
    <property type="entry name" value="UBQ"/>
    <property type="match status" value="1"/>
</dbReference>
<evidence type="ECO:0000256" key="4">
    <source>
        <dbReference type="ARBA" id="ARBA00022670"/>
    </source>
</evidence>
<dbReference type="CDD" id="cd14309">
    <property type="entry name" value="UBA_scDdi1_like"/>
    <property type="match status" value="1"/>
</dbReference>
<keyword evidence="6" id="KW-0378">Hydrolase</keyword>
<dbReference type="Pfam" id="PF00240">
    <property type="entry name" value="ubiquitin"/>
    <property type="match status" value="1"/>
</dbReference>
<dbReference type="PANTHER" id="PTHR15397">
    <property type="entry name" value="SODIUM-GLUCOSE COTRANSPORTER REGULATORY PROTEIN -RELATED"/>
    <property type="match status" value="1"/>
</dbReference>
<dbReference type="Proteomes" id="UP000224006">
    <property type="component" value="Chromosome IV"/>
</dbReference>
<dbReference type="Gene3D" id="2.40.70.10">
    <property type="entry name" value="Acid Proteases"/>
    <property type="match status" value="1"/>
</dbReference>
<name>A0A2A9MJ81_BESBE</name>
<feature type="coiled-coil region" evidence="7">
    <location>
        <begin position="249"/>
        <end position="277"/>
    </location>
</feature>
<dbReference type="InterPro" id="IPR033882">
    <property type="entry name" value="DDI1_N"/>
</dbReference>
<dbReference type="Pfam" id="PF09668">
    <property type="entry name" value="Asp_protease"/>
    <property type="match status" value="1"/>
</dbReference>
<feature type="compositionally biased region" description="Basic and acidic residues" evidence="8">
    <location>
        <begin position="186"/>
        <end position="196"/>
    </location>
</feature>
<evidence type="ECO:0000256" key="7">
    <source>
        <dbReference type="SAM" id="Coils"/>
    </source>
</evidence>
<dbReference type="CDD" id="cd05479">
    <property type="entry name" value="RP_DDI"/>
    <property type="match status" value="1"/>
</dbReference>
<dbReference type="InterPro" id="IPR015940">
    <property type="entry name" value="UBA"/>
</dbReference>
<feature type="region of interest" description="Disordered" evidence="8">
    <location>
        <begin position="145"/>
        <end position="196"/>
    </location>
</feature>
<dbReference type="SUPFAM" id="SSF46934">
    <property type="entry name" value="UBA-like"/>
    <property type="match status" value="1"/>
</dbReference>
<dbReference type="Gene3D" id="1.10.8.10">
    <property type="entry name" value="DNA helicase RuvA subunit, C-terminal domain"/>
    <property type="match status" value="1"/>
</dbReference>
<feature type="domain" description="Ubiquitin-like" evidence="10">
    <location>
        <begin position="1"/>
        <end position="78"/>
    </location>
</feature>
<comment type="caution">
    <text evidence="11">The sequence shown here is derived from an EMBL/GenBank/DDBJ whole genome shotgun (WGS) entry which is preliminary data.</text>
</comment>
<dbReference type="Gene3D" id="3.10.20.90">
    <property type="entry name" value="Phosphatidylinositol 3-kinase Catalytic Subunit, Chain A, domain 1"/>
    <property type="match status" value="1"/>
</dbReference>
<evidence type="ECO:0000256" key="6">
    <source>
        <dbReference type="ARBA" id="ARBA00022801"/>
    </source>
</evidence>
<feature type="region of interest" description="Disordered" evidence="8">
    <location>
        <begin position="445"/>
        <end position="493"/>
    </location>
</feature>
<dbReference type="GO" id="GO:0004190">
    <property type="term" value="F:aspartic-type endopeptidase activity"/>
    <property type="evidence" value="ECO:0007669"/>
    <property type="project" value="UniProtKB-KW"/>
</dbReference>
<dbReference type="SMART" id="SM00165">
    <property type="entry name" value="UBA"/>
    <property type="match status" value="1"/>
</dbReference>
<evidence type="ECO:0000256" key="3">
    <source>
        <dbReference type="ARBA" id="ARBA00022490"/>
    </source>
</evidence>
<keyword evidence="7" id="KW-0175">Coiled coil</keyword>
<evidence type="ECO:0000256" key="1">
    <source>
        <dbReference type="ARBA" id="ARBA00004496"/>
    </source>
</evidence>
<feature type="compositionally biased region" description="Low complexity" evidence="8">
    <location>
        <begin position="171"/>
        <end position="185"/>
    </location>
</feature>